<keyword evidence="7 9" id="KW-0503">Monooxygenase</keyword>
<comment type="similarity">
    <text evidence="2">Belongs to the FAD-binding monooxygenase family.</text>
</comment>
<feature type="domain" description="FAD/NAD(P)-binding" evidence="8">
    <location>
        <begin position="11"/>
        <end position="225"/>
    </location>
</feature>
<evidence type="ECO:0000313" key="9">
    <source>
        <dbReference type="EMBL" id="UJO12490.1"/>
    </source>
</evidence>
<dbReference type="GO" id="GO:0004497">
    <property type="term" value="F:monooxygenase activity"/>
    <property type="evidence" value="ECO:0007669"/>
    <property type="project" value="UniProtKB-KW"/>
</dbReference>
<keyword evidence="10" id="KW-1185">Reference proteome</keyword>
<dbReference type="Pfam" id="PF07992">
    <property type="entry name" value="Pyr_redox_2"/>
    <property type="match status" value="1"/>
</dbReference>
<dbReference type="EMBL" id="CP090163">
    <property type="protein sequence ID" value="UJO12490.1"/>
    <property type="molecule type" value="Genomic_DNA"/>
</dbReference>
<dbReference type="Gene3D" id="3.50.50.60">
    <property type="entry name" value="FAD/NAD(P)-binding domain"/>
    <property type="match status" value="2"/>
</dbReference>
<comment type="cofactor">
    <cofactor evidence="1">
        <name>FAD</name>
        <dbReference type="ChEBI" id="CHEBI:57692"/>
    </cofactor>
</comment>
<organism evidence="9 10">
    <name type="scientific">Passalora fulva</name>
    <name type="common">Tomato leaf mold</name>
    <name type="synonym">Cladosporium fulvum</name>
    <dbReference type="NCBI Taxonomy" id="5499"/>
    <lineage>
        <taxon>Eukaryota</taxon>
        <taxon>Fungi</taxon>
        <taxon>Dikarya</taxon>
        <taxon>Ascomycota</taxon>
        <taxon>Pezizomycotina</taxon>
        <taxon>Dothideomycetes</taxon>
        <taxon>Dothideomycetidae</taxon>
        <taxon>Mycosphaerellales</taxon>
        <taxon>Mycosphaerellaceae</taxon>
        <taxon>Fulvia</taxon>
    </lineage>
</organism>
<protein>
    <submittedName>
        <fullName evidence="9">Baeyer-Villiger monooxygenase</fullName>
    </submittedName>
</protein>
<dbReference type="GeneID" id="71981822"/>
<dbReference type="RefSeq" id="XP_047756856.1">
    <property type="nucleotide sequence ID" value="XM_047901092.1"/>
</dbReference>
<dbReference type="InterPro" id="IPR023753">
    <property type="entry name" value="FAD/NAD-binding_dom"/>
</dbReference>
<gene>
    <name evidence="9" type="ORF">CLAFUR5_01944</name>
</gene>
<evidence type="ECO:0000259" key="8">
    <source>
        <dbReference type="Pfam" id="PF07992"/>
    </source>
</evidence>
<evidence type="ECO:0000256" key="4">
    <source>
        <dbReference type="ARBA" id="ARBA00022827"/>
    </source>
</evidence>
<dbReference type="PANTHER" id="PTHR43098">
    <property type="entry name" value="L-ORNITHINE N(5)-MONOOXYGENASE-RELATED"/>
    <property type="match status" value="1"/>
</dbReference>
<evidence type="ECO:0000256" key="2">
    <source>
        <dbReference type="ARBA" id="ARBA00010139"/>
    </source>
</evidence>
<name>A0A9Q8L803_PASFU</name>
<dbReference type="KEGG" id="ffu:CLAFUR5_01944"/>
<dbReference type="InterPro" id="IPR036188">
    <property type="entry name" value="FAD/NAD-bd_sf"/>
</dbReference>
<evidence type="ECO:0000313" key="10">
    <source>
        <dbReference type="Proteomes" id="UP000756132"/>
    </source>
</evidence>
<evidence type="ECO:0000256" key="6">
    <source>
        <dbReference type="ARBA" id="ARBA00023002"/>
    </source>
</evidence>
<dbReference type="PRINTS" id="PR00411">
    <property type="entry name" value="PNDRDTASEI"/>
</dbReference>
<keyword evidence="6" id="KW-0560">Oxidoreductase</keyword>
<dbReference type="AlphaFoldDB" id="A0A9Q8L803"/>
<dbReference type="SUPFAM" id="SSF51905">
    <property type="entry name" value="FAD/NAD(P)-binding domain"/>
    <property type="match status" value="2"/>
</dbReference>
<dbReference type="PANTHER" id="PTHR43098:SF3">
    <property type="entry name" value="L-ORNITHINE N(5)-MONOOXYGENASE-RELATED"/>
    <property type="match status" value="1"/>
</dbReference>
<evidence type="ECO:0000256" key="5">
    <source>
        <dbReference type="ARBA" id="ARBA00022857"/>
    </source>
</evidence>
<dbReference type="InterPro" id="IPR050775">
    <property type="entry name" value="FAD-binding_Monooxygenases"/>
</dbReference>
<accession>A0A9Q8L803</accession>
<keyword evidence="4" id="KW-0274">FAD</keyword>
<dbReference type="Proteomes" id="UP000756132">
    <property type="component" value="Chromosome 1"/>
</dbReference>
<dbReference type="OrthoDB" id="66881at2759"/>
<reference evidence="9" key="2">
    <citation type="journal article" date="2022" name="Microb. Genom.">
        <title>A chromosome-scale genome assembly of the tomato pathogen Cladosporium fulvum reveals a compartmentalized genome architecture and the presence of a dispensable chromosome.</title>
        <authorList>
            <person name="Zaccaron A.Z."/>
            <person name="Chen L.H."/>
            <person name="Samaras A."/>
            <person name="Stergiopoulos I."/>
        </authorList>
    </citation>
    <scope>NUCLEOTIDE SEQUENCE</scope>
    <source>
        <strain evidence="9">Race5_Kim</strain>
    </source>
</reference>
<evidence type="ECO:0000256" key="3">
    <source>
        <dbReference type="ARBA" id="ARBA00022630"/>
    </source>
</evidence>
<evidence type="ECO:0000256" key="7">
    <source>
        <dbReference type="ARBA" id="ARBA00023033"/>
    </source>
</evidence>
<proteinExistence type="inferred from homology"/>
<evidence type="ECO:0000256" key="1">
    <source>
        <dbReference type="ARBA" id="ARBA00001974"/>
    </source>
</evidence>
<keyword evidence="3" id="KW-0285">Flavoprotein</keyword>
<dbReference type="OMA" id="VFIRTPC"/>
<sequence length="537" mass="60750">MPATANIIDRDVTIVGGGFGGCYLLKLLRDRGFSTILLEAGARLGGVWAWSCYPGARVDCELPYYGYSDPDIWSTWNWTERFPEYKQLRSYFEHVDEVWKLSQDCVLNTQVTGAVWQEEAGVWLVTTRDGQQYRSTWLMAATGTSFKPNIAKIKGLDTFKGAMHHSAAWPEEGVEMEGKRVAIIGAGSTGIQVVQEAAKVADQVVQFIRTPNFAIPMRQRQISEQEIYANKSHIQHVFKACRETRTGLPIVGNGKNTFDVSDEERMKTWDELWKRGGFNWSQGGFSDTILSKDANREAYKYWCRKTRERISDPRKADILAPKDMPYWISTKRPSLEQDYYEMCDQANVDITNSAIEEVTANGVRTKDGKVYEVDIIALCTGYDAVTGGLRTMGIKGKEGIDLDEKWKDGVITHLGMIANGFPNMFMIYGPQAPTSLTNGPPFLELQVEWIVDVLEKQREQKIRSVEPKREEEEAWRKHTLDLASKTLIVDTPSWWMGANVEGKKQEMLIYAGGIPAWHKACVSALEDWKGFETTSIN</sequence>
<keyword evidence="5" id="KW-0521">NADP</keyword>
<reference evidence="9" key="1">
    <citation type="submission" date="2021-12" db="EMBL/GenBank/DDBJ databases">
        <authorList>
            <person name="Zaccaron A."/>
            <person name="Stergiopoulos I."/>
        </authorList>
    </citation>
    <scope>NUCLEOTIDE SEQUENCE</scope>
    <source>
        <strain evidence="9">Race5_Kim</strain>
    </source>
</reference>